<evidence type="ECO:0000313" key="1">
    <source>
        <dbReference type="EMBL" id="EFH81004.1"/>
    </source>
</evidence>
<accession>D6U2P0</accession>
<gene>
    <name evidence="1" type="ORF">Krac_1658</name>
</gene>
<dbReference type="Proteomes" id="UP000004508">
    <property type="component" value="Unassembled WGS sequence"/>
</dbReference>
<evidence type="ECO:0000313" key="2">
    <source>
        <dbReference type="Proteomes" id="UP000004508"/>
    </source>
</evidence>
<reference evidence="1 2" key="1">
    <citation type="journal article" date="2011" name="Stand. Genomic Sci.">
        <title>Non-contiguous finished genome sequence and contextual data of the filamentous soil bacterium Ktedonobacter racemifer type strain (SOSP1-21).</title>
        <authorList>
            <person name="Chang Y.J."/>
            <person name="Land M."/>
            <person name="Hauser L."/>
            <person name="Chertkov O."/>
            <person name="Del Rio T.G."/>
            <person name="Nolan M."/>
            <person name="Copeland A."/>
            <person name="Tice H."/>
            <person name="Cheng J.F."/>
            <person name="Lucas S."/>
            <person name="Han C."/>
            <person name="Goodwin L."/>
            <person name="Pitluck S."/>
            <person name="Ivanova N."/>
            <person name="Ovchinikova G."/>
            <person name="Pati A."/>
            <person name="Chen A."/>
            <person name="Palaniappan K."/>
            <person name="Mavromatis K."/>
            <person name="Liolios K."/>
            <person name="Brettin T."/>
            <person name="Fiebig A."/>
            <person name="Rohde M."/>
            <person name="Abt B."/>
            <person name="Goker M."/>
            <person name="Detter J.C."/>
            <person name="Woyke T."/>
            <person name="Bristow J."/>
            <person name="Eisen J.A."/>
            <person name="Markowitz V."/>
            <person name="Hugenholtz P."/>
            <person name="Kyrpides N.C."/>
            <person name="Klenk H.P."/>
            <person name="Lapidus A."/>
        </authorList>
    </citation>
    <scope>NUCLEOTIDE SEQUENCE [LARGE SCALE GENOMIC DNA]</scope>
    <source>
        <strain evidence="2">DSM 44963</strain>
    </source>
</reference>
<proteinExistence type="predicted"/>
<name>D6U2P0_KTERA</name>
<dbReference type="SUPFAM" id="SSF54909">
    <property type="entry name" value="Dimeric alpha+beta barrel"/>
    <property type="match status" value="2"/>
</dbReference>
<dbReference type="STRING" id="485913.Krac_1658"/>
<dbReference type="EMBL" id="ADVG01000004">
    <property type="protein sequence ID" value="EFH81004.1"/>
    <property type="molecule type" value="Genomic_DNA"/>
</dbReference>
<dbReference type="InParanoid" id="D6U2P0"/>
<dbReference type="Gene3D" id="3.30.70.100">
    <property type="match status" value="2"/>
</dbReference>
<sequence length="200" mass="21937">MVTVGVLAQFEAKPGNEAAVERFLNEGRPIAQQYKASTFWYAFRLGPTTFGAFAAFADEEARDVLLKGGGPTLAERHAELFAVPPTFEMVDVLAAKYPRGENRVTVGSLVRFEAKSGKEADWERFLKEALGAIQEVPGTIAWYAFRLGPATFGVFDTFPDEAGRQAHFLDGAARAEKASDLLEMPPVVERVDVLATRLPR</sequence>
<organism evidence="1 2">
    <name type="scientific">Ktedonobacter racemifer DSM 44963</name>
    <dbReference type="NCBI Taxonomy" id="485913"/>
    <lineage>
        <taxon>Bacteria</taxon>
        <taxon>Bacillati</taxon>
        <taxon>Chloroflexota</taxon>
        <taxon>Ktedonobacteria</taxon>
        <taxon>Ktedonobacterales</taxon>
        <taxon>Ktedonobacteraceae</taxon>
        <taxon>Ktedonobacter</taxon>
    </lineage>
</organism>
<dbReference type="AlphaFoldDB" id="D6U2P0"/>
<protein>
    <recommendedName>
        <fullName evidence="3">Antibiotic biosynthesis monooxygenase</fullName>
    </recommendedName>
</protein>
<comment type="caution">
    <text evidence="1">The sequence shown here is derived from an EMBL/GenBank/DDBJ whole genome shotgun (WGS) entry which is preliminary data.</text>
</comment>
<evidence type="ECO:0008006" key="3">
    <source>
        <dbReference type="Google" id="ProtNLM"/>
    </source>
</evidence>
<dbReference type="eggNOG" id="COG1359">
    <property type="taxonomic scope" value="Bacteria"/>
</dbReference>
<keyword evidence="2" id="KW-1185">Reference proteome</keyword>
<dbReference type="InterPro" id="IPR011008">
    <property type="entry name" value="Dimeric_a/b-barrel"/>
</dbReference>